<dbReference type="AlphaFoldDB" id="A0AA35G6K6"/>
<accession>A0AA35G6K6</accession>
<dbReference type="InterPro" id="IPR005370">
    <property type="entry name" value="UPF0180"/>
</dbReference>
<reference evidence="1" key="1">
    <citation type="submission" date="2022-03" db="EMBL/GenBank/DDBJ databases">
        <title>Complete genome sequence of Caldinitratiruptor microaerophilus.</title>
        <authorList>
            <person name="Mukaiyama R."/>
            <person name="Nishiyama T."/>
            <person name="Ueda K."/>
        </authorList>
    </citation>
    <scope>NUCLEOTIDE SEQUENCE</scope>
    <source>
        <strain evidence="1">JCM 16183</strain>
    </source>
</reference>
<dbReference type="RefSeq" id="WP_264842119.1">
    <property type="nucleotide sequence ID" value="NZ_AP025628.1"/>
</dbReference>
<evidence type="ECO:0000313" key="1">
    <source>
        <dbReference type="EMBL" id="BDG61471.1"/>
    </source>
</evidence>
<dbReference type="KEGG" id="cmic:caldi_25610"/>
<gene>
    <name evidence="1" type="ORF">caldi_25610</name>
</gene>
<dbReference type="Proteomes" id="UP001163687">
    <property type="component" value="Chromosome"/>
</dbReference>
<organism evidence="1 2">
    <name type="scientific">Caldinitratiruptor microaerophilus</name>
    <dbReference type="NCBI Taxonomy" id="671077"/>
    <lineage>
        <taxon>Bacteria</taxon>
        <taxon>Bacillati</taxon>
        <taxon>Bacillota</taxon>
        <taxon>Clostridia</taxon>
        <taxon>Eubacteriales</taxon>
        <taxon>Symbiobacteriaceae</taxon>
        <taxon>Caldinitratiruptor</taxon>
    </lineage>
</organism>
<protein>
    <recommendedName>
        <fullName evidence="3">YkuS family protein</fullName>
    </recommendedName>
</protein>
<dbReference type="Pfam" id="PF03698">
    <property type="entry name" value="UPF0180"/>
    <property type="match status" value="1"/>
</dbReference>
<keyword evidence="2" id="KW-1185">Reference proteome</keyword>
<dbReference type="EMBL" id="AP025628">
    <property type="protein sequence ID" value="BDG61471.1"/>
    <property type="molecule type" value="Genomic_DNA"/>
</dbReference>
<proteinExistence type="predicted"/>
<sequence>MPGRVAVEPNLAPVRAALEREGFEVVPLEPGATLQVDAIVVTGMSENLAGRGDARGQRAPVIDARGLSAEQVVAEVRRRQLGR</sequence>
<name>A0AA35G6K6_9FIRM</name>
<evidence type="ECO:0000313" key="2">
    <source>
        <dbReference type="Proteomes" id="UP001163687"/>
    </source>
</evidence>
<evidence type="ECO:0008006" key="3">
    <source>
        <dbReference type="Google" id="ProtNLM"/>
    </source>
</evidence>